<dbReference type="InterPro" id="IPR024984">
    <property type="entry name" value="DUF3888"/>
</dbReference>
<evidence type="ECO:0000313" key="2">
    <source>
        <dbReference type="Proteomes" id="UP001597502"/>
    </source>
</evidence>
<gene>
    <name evidence="1" type="ORF">ACFSUO_12660</name>
</gene>
<proteinExistence type="predicted"/>
<organism evidence="1 2">
    <name type="scientific">Lentibacillus juripiscarius</name>
    <dbReference type="NCBI Taxonomy" id="257446"/>
    <lineage>
        <taxon>Bacteria</taxon>
        <taxon>Bacillati</taxon>
        <taxon>Bacillota</taxon>
        <taxon>Bacilli</taxon>
        <taxon>Bacillales</taxon>
        <taxon>Bacillaceae</taxon>
        <taxon>Lentibacillus</taxon>
    </lineage>
</organism>
<sequence length="141" mass="16087">MKKTIIAICLTLGISMTIQPFDSLAKDINTDEPSQALLYHDMVISMLLPRIQKRINKTYASILNESPVVYPYMVYVKNTERNHFRGFRFSITLKVIPVVGPHISVGADKMTFKINGSKVELTKSNHIKTEELPSNWQHIVK</sequence>
<protein>
    <submittedName>
        <fullName evidence="1">DUF3888 domain-containing protein</fullName>
    </submittedName>
</protein>
<dbReference type="RefSeq" id="WP_382394666.1">
    <property type="nucleotide sequence ID" value="NZ_JBHUNA010000030.1"/>
</dbReference>
<comment type="caution">
    <text evidence="1">The sequence shown here is derived from an EMBL/GenBank/DDBJ whole genome shotgun (WGS) entry which is preliminary data.</text>
</comment>
<dbReference type="Proteomes" id="UP001597502">
    <property type="component" value="Unassembled WGS sequence"/>
</dbReference>
<name>A0ABW5V759_9BACI</name>
<dbReference type="Pfam" id="PF13027">
    <property type="entry name" value="DUF3888"/>
    <property type="match status" value="1"/>
</dbReference>
<evidence type="ECO:0000313" key="1">
    <source>
        <dbReference type="EMBL" id="MFD2761801.1"/>
    </source>
</evidence>
<dbReference type="EMBL" id="JBHUNA010000030">
    <property type="protein sequence ID" value="MFD2761801.1"/>
    <property type="molecule type" value="Genomic_DNA"/>
</dbReference>
<reference evidence="2" key="1">
    <citation type="journal article" date="2019" name="Int. J. Syst. Evol. Microbiol.">
        <title>The Global Catalogue of Microorganisms (GCM) 10K type strain sequencing project: providing services to taxonomists for standard genome sequencing and annotation.</title>
        <authorList>
            <consortium name="The Broad Institute Genomics Platform"/>
            <consortium name="The Broad Institute Genome Sequencing Center for Infectious Disease"/>
            <person name="Wu L."/>
            <person name="Ma J."/>
        </authorList>
    </citation>
    <scope>NUCLEOTIDE SEQUENCE [LARGE SCALE GENOMIC DNA]</scope>
    <source>
        <strain evidence="2">TISTR 1535</strain>
    </source>
</reference>
<accession>A0ABW5V759</accession>
<keyword evidence="2" id="KW-1185">Reference proteome</keyword>